<protein>
    <submittedName>
        <fullName evidence="1">Uncharacterized protein</fullName>
    </submittedName>
</protein>
<sequence>MNFSTKQRSVLLSITTEWQTAIQIANQLPKPSGNLSDVQQVLKDLLS</sequence>
<dbReference type="Proteomes" id="UP001178288">
    <property type="component" value="Chromosome"/>
</dbReference>
<dbReference type="AlphaFoldDB" id="A0AA95MQN0"/>
<dbReference type="RefSeq" id="WP_156482225.1">
    <property type="nucleotide sequence ID" value="NZ_CP126114.1"/>
</dbReference>
<evidence type="ECO:0000313" key="1">
    <source>
        <dbReference type="EMBL" id="WHY88537.1"/>
    </source>
</evidence>
<evidence type="ECO:0000313" key="2">
    <source>
        <dbReference type="Proteomes" id="UP001178288"/>
    </source>
</evidence>
<dbReference type="EMBL" id="CP126114">
    <property type="protein sequence ID" value="WHY88537.1"/>
    <property type="molecule type" value="Genomic_DNA"/>
</dbReference>
<accession>A0AA95MQN0</accession>
<proteinExistence type="predicted"/>
<reference evidence="1" key="1">
    <citation type="submission" date="2023-05" db="EMBL/GenBank/DDBJ databases">
        <title>Comparative genomics of Bacillaceae isolates and their secondary metabolite potential.</title>
        <authorList>
            <person name="Song L."/>
            <person name="Nielsen L.J."/>
            <person name="Mohite O."/>
            <person name="Xu X."/>
            <person name="Weber T."/>
            <person name="Kovacs A.T."/>
        </authorList>
    </citation>
    <scope>NUCLEOTIDE SEQUENCE</scope>
    <source>
        <strain evidence="1">XLM17</strain>
    </source>
</reference>
<organism evidence="1 2">
    <name type="scientific">Neobacillus novalis</name>
    <dbReference type="NCBI Taxonomy" id="220687"/>
    <lineage>
        <taxon>Bacteria</taxon>
        <taxon>Bacillati</taxon>
        <taxon>Bacillota</taxon>
        <taxon>Bacilli</taxon>
        <taxon>Bacillales</taxon>
        <taxon>Bacillaceae</taxon>
        <taxon>Neobacillus</taxon>
    </lineage>
</organism>
<dbReference type="KEGG" id="nnv:QNH39_12140"/>
<name>A0AA95MQN0_9BACI</name>
<keyword evidence="2" id="KW-1185">Reference proteome</keyword>
<gene>
    <name evidence="1" type="ORF">QNH39_12140</name>
</gene>